<dbReference type="InterPro" id="IPR007730">
    <property type="entry name" value="SPOR-like_dom"/>
</dbReference>
<dbReference type="Gene3D" id="3.30.70.1070">
    <property type="entry name" value="Sporulation related repeat"/>
    <property type="match status" value="1"/>
</dbReference>
<dbReference type="Pfam" id="PF05036">
    <property type="entry name" value="SPOR"/>
    <property type="match status" value="1"/>
</dbReference>
<evidence type="ECO:0000256" key="2">
    <source>
        <dbReference type="SAM" id="Phobius"/>
    </source>
</evidence>
<sequence>MKTYLISQDQVKQYLLVLIAVILAVFFLGYYTGAQLSAPFDTLKQTVIPGTDKQSVTNNSPLMTESSTENNKKQDIKTEDTKKAEQKALDKKKADKKKAEQKKADKIKADKRKADKKRADKRKADRKKADKIKADKKKKQEQAAKKAEEESLKETTASPSSINNMTSAASGQKQTSRTITPETTPGATAEPVALPPGTSADDIAGIKRYYSVQAGMFASKVNAASFIDRLAEKNFEAYVSDFVSTSGAVKYNVRVGRFEERDQARELLRKFQKSFSSPAYVVITN</sequence>
<dbReference type="GO" id="GO:0042834">
    <property type="term" value="F:peptidoglycan binding"/>
    <property type="evidence" value="ECO:0007669"/>
    <property type="project" value="InterPro"/>
</dbReference>
<gene>
    <name evidence="4" type="ORF">MNBD_GAMMA09-3144</name>
</gene>
<feature type="compositionally biased region" description="Basic residues" evidence="1">
    <location>
        <begin position="109"/>
        <end position="126"/>
    </location>
</feature>
<evidence type="ECO:0000313" key="4">
    <source>
        <dbReference type="EMBL" id="VAW68494.1"/>
    </source>
</evidence>
<feature type="compositionally biased region" description="Basic and acidic residues" evidence="1">
    <location>
        <begin position="70"/>
        <end position="108"/>
    </location>
</feature>
<feature type="compositionally biased region" description="Low complexity" evidence="1">
    <location>
        <begin position="178"/>
        <end position="192"/>
    </location>
</feature>
<organism evidence="4">
    <name type="scientific">hydrothermal vent metagenome</name>
    <dbReference type="NCBI Taxonomy" id="652676"/>
    <lineage>
        <taxon>unclassified sequences</taxon>
        <taxon>metagenomes</taxon>
        <taxon>ecological metagenomes</taxon>
    </lineage>
</organism>
<proteinExistence type="predicted"/>
<reference evidence="4" key="1">
    <citation type="submission" date="2018-06" db="EMBL/GenBank/DDBJ databases">
        <authorList>
            <person name="Zhirakovskaya E."/>
        </authorList>
    </citation>
    <scope>NUCLEOTIDE SEQUENCE</scope>
</reference>
<dbReference type="SUPFAM" id="SSF110997">
    <property type="entry name" value="Sporulation related repeat"/>
    <property type="match status" value="1"/>
</dbReference>
<dbReference type="InterPro" id="IPR036680">
    <property type="entry name" value="SPOR-like_sf"/>
</dbReference>
<name>A0A3B0YI43_9ZZZZ</name>
<feature type="region of interest" description="Disordered" evidence="1">
    <location>
        <begin position="51"/>
        <end position="198"/>
    </location>
</feature>
<accession>A0A3B0YI43</accession>
<keyword evidence="2" id="KW-0472">Membrane</keyword>
<feature type="domain" description="SPOR" evidence="3">
    <location>
        <begin position="204"/>
        <end position="284"/>
    </location>
</feature>
<protein>
    <recommendedName>
        <fullName evidence="3">SPOR domain-containing protein</fullName>
    </recommendedName>
</protein>
<dbReference type="PROSITE" id="PS51724">
    <property type="entry name" value="SPOR"/>
    <property type="match status" value="1"/>
</dbReference>
<dbReference type="AlphaFoldDB" id="A0A3B0YI43"/>
<keyword evidence="2" id="KW-0812">Transmembrane</keyword>
<evidence type="ECO:0000259" key="3">
    <source>
        <dbReference type="PROSITE" id="PS51724"/>
    </source>
</evidence>
<keyword evidence="2" id="KW-1133">Transmembrane helix</keyword>
<feature type="compositionally biased region" description="Basic and acidic residues" evidence="1">
    <location>
        <begin position="127"/>
        <end position="153"/>
    </location>
</feature>
<feature type="compositionally biased region" description="Polar residues" evidence="1">
    <location>
        <begin position="52"/>
        <end position="69"/>
    </location>
</feature>
<feature type="compositionally biased region" description="Polar residues" evidence="1">
    <location>
        <begin position="154"/>
        <end position="177"/>
    </location>
</feature>
<evidence type="ECO:0000256" key="1">
    <source>
        <dbReference type="SAM" id="MobiDB-lite"/>
    </source>
</evidence>
<feature type="transmembrane region" description="Helical" evidence="2">
    <location>
        <begin position="12"/>
        <end position="31"/>
    </location>
</feature>
<dbReference type="EMBL" id="UOFI01000132">
    <property type="protein sequence ID" value="VAW68494.1"/>
    <property type="molecule type" value="Genomic_DNA"/>
</dbReference>